<accession>A0AAE3ECH2</accession>
<dbReference type="EMBL" id="JAJEQR010000074">
    <property type="protein sequence ID" value="MCC2232536.1"/>
    <property type="molecule type" value="Genomic_DNA"/>
</dbReference>
<dbReference type="InterPro" id="IPR050188">
    <property type="entry name" value="RluA_PseudoU_synthase"/>
</dbReference>
<feature type="domain" description="Pseudouridine synthase RsuA/RluA-like" evidence="5">
    <location>
        <begin position="89"/>
        <end position="245"/>
    </location>
</feature>
<comment type="similarity">
    <text evidence="2 4">Belongs to the pseudouridine synthase RluA family.</text>
</comment>
<comment type="catalytic activity">
    <reaction evidence="1 4">
        <text>a uridine in RNA = a pseudouridine in RNA</text>
        <dbReference type="Rhea" id="RHEA:48348"/>
        <dbReference type="Rhea" id="RHEA-COMP:12068"/>
        <dbReference type="Rhea" id="RHEA-COMP:12069"/>
        <dbReference type="ChEBI" id="CHEBI:65314"/>
        <dbReference type="ChEBI" id="CHEBI:65315"/>
    </reaction>
</comment>
<dbReference type="GO" id="GO:0009982">
    <property type="term" value="F:pseudouridine synthase activity"/>
    <property type="evidence" value="ECO:0007669"/>
    <property type="project" value="InterPro"/>
</dbReference>
<dbReference type="NCBIfam" id="TIGR00005">
    <property type="entry name" value="rluA_subfam"/>
    <property type="match status" value="1"/>
</dbReference>
<dbReference type="GO" id="GO:0140098">
    <property type="term" value="F:catalytic activity, acting on RNA"/>
    <property type="evidence" value="ECO:0007669"/>
    <property type="project" value="UniProtKB-ARBA"/>
</dbReference>
<dbReference type="InterPro" id="IPR020103">
    <property type="entry name" value="PsdUridine_synth_cat_dom_sf"/>
</dbReference>
<evidence type="ECO:0000259" key="5">
    <source>
        <dbReference type="Pfam" id="PF00849"/>
    </source>
</evidence>
<dbReference type="Proteomes" id="UP001198182">
    <property type="component" value="Unassembled WGS sequence"/>
</dbReference>
<evidence type="ECO:0000256" key="2">
    <source>
        <dbReference type="ARBA" id="ARBA00010876"/>
    </source>
</evidence>
<dbReference type="InterPro" id="IPR006145">
    <property type="entry name" value="PsdUridine_synth_RsuA/RluA"/>
</dbReference>
<gene>
    <name evidence="6" type="ORF">LKD81_16315</name>
</gene>
<dbReference type="GO" id="GO:0003723">
    <property type="term" value="F:RNA binding"/>
    <property type="evidence" value="ECO:0007669"/>
    <property type="project" value="InterPro"/>
</dbReference>
<evidence type="ECO:0000313" key="6">
    <source>
        <dbReference type="EMBL" id="MCC2232536.1"/>
    </source>
</evidence>
<comment type="caution">
    <text evidence="6">The sequence shown here is derived from an EMBL/GenBank/DDBJ whole genome shotgun (WGS) entry which is preliminary data.</text>
</comment>
<dbReference type="PANTHER" id="PTHR21600:SF87">
    <property type="entry name" value="RNA PSEUDOURIDYLATE SYNTHASE DOMAIN-CONTAINING PROTEIN 1"/>
    <property type="match status" value="1"/>
</dbReference>
<dbReference type="EC" id="5.4.99.-" evidence="4"/>
<sequence>MRVIDFFINEEHEGDTVLQYLKRRGFSAREIRRVKFRGDGICVNQERTNVRAVLHSGDVLAVCLDETEEQPEKILPWPGPLEVLYLDEDLIAVNKPSGMAIHPSHGHYADTLLNRVTAYLMECGESTGLHVIGRLDKETSGVVVFARNQLAAAGIGRQKQQKAAGFASGTEKEYLAWVCGSPEDSEGTVNAPIGSDPDTLQWMRVCPEGKPAVTHYEVLQCRGGFSLLHLRLETGRTHQIRVHMAYIGYPLAGDRHYGCASDSDGSGFTHAALHAERIFLTHPITGVPLDIHAPLPEEWSYLPLS</sequence>
<feature type="active site" evidence="3">
    <location>
        <position position="136"/>
    </location>
</feature>
<dbReference type="PANTHER" id="PTHR21600">
    <property type="entry name" value="MITOCHONDRIAL RNA PSEUDOURIDINE SYNTHASE"/>
    <property type="match status" value="1"/>
</dbReference>
<dbReference type="SUPFAM" id="SSF55120">
    <property type="entry name" value="Pseudouridine synthase"/>
    <property type="match status" value="1"/>
</dbReference>
<evidence type="ECO:0000313" key="7">
    <source>
        <dbReference type="Proteomes" id="UP001198182"/>
    </source>
</evidence>
<protein>
    <recommendedName>
        <fullName evidence="4">Pseudouridine synthase</fullName>
        <ecNumber evidence="4">5.4.99.-</ecNumber>
    </recommendedName>
</protein>
<evidence type="ECO:0000256" key="4">
    <source>
        <dbReference type="RuleBase" id="RU362028"/>
    </source>
</evidence>
<proteinExistence type="inferred from homology"/>
<dbReference type="AlphaFoldDB" id="A0AAE3ECH2"/>
<keyword evidence="4" id="KW-0413">Isomerase</keyword>
<reference evidence="6" key="1">
    <citation type="submission" date="2021-10" db="EMBL/GenBank/DDBJ databases">
        <title>Anaerobic single-cell dispensing facilitates the cultivation of human gut bacteria.</title>
        <authorList>
            <person name="Afrizal A."/>
        </authorList>
    </citation>
    <scope>NUCLEOTIDE SEQUENCE</scope>
    <source>
        <strain evidence="6">CLA-AA-H215</strain>
    </source>
</reference>
<evidence type="ECO:0000256" key="3">
    <source>
        <dbReference type="PIRSR" id="PIRSR606225-1"/>
    </source>
</evidence>
<organism evidence="6 7">
    <name type="scientific">Hominifimenecus microfluidus</name>
    <dbReference type="NCBI Taxonomy" id="2885348"/>
    <lineage>
        <taxon>Bacteria</taxon>
        <taxon>Bacillati</taxon>
        <taxon>Bacillota</taxon>
        <taxon>Clostridia</taxon>
        <taxon>Lachnospirales</taxon>
        <taxon>Lachnospiraceae</taxon>
        <taxon>Hominifimenecus</taxon>
    </lineage>
</organism>
<dbReference type="Gene3D" id="3.30.2350.10">
    <property type="entry name" value="Pseudouridine synthase"/>
    <property type="match status" value="1"/>
</dbReference>
<keyword evidence="7" id="KW-1185">Reference proteome</keyword>
<comment type="function">
    <text evidence="4">Responsible for synthesis of pseudouridine from uracil.</text>
</comment>
<dbReference type="Pfam" id="PF00849">
    <property type="entry name" value="PseudoU_synth_2"/>
    <property type="match status" value="1"/>
</dbReference>
<dbReference type="CDD" id="cd02869">
    <property type="entry name" value="PseudoU_synth_RluA_like"/>
    <property type="match status" value="1"/>
</dbReference>
<name>A0AAE3ECH2_9FIRM</name>
<dbReference type="InterPro" id="IPR006225">
    <property type="entry name" value="PsdUridine_synth_RluC/D"/>
</dbReference>
<evidence type="ECO:0000256" key="1">
    <source>
        <dbReference type="ARBA" id="ARBA00000073"/>
    </source>
</evidence>
<dbReference type="GO" id="GO:0000455">
    <property type="term" value="P:enzyme-directed rRNA pseudouridine synthesis"/>
    <property type="evidence" value="ECO:0007669"/>
    <property type="project" value="TreeGrafter"/>
</dbReference>